<accession>A0A135P315</accession>
<keyword evidence="3" id="KW-1185">Reference proteome</keyword>
<feature type="domain" description="FRG" evidence="1">
    <location>
        <begin position="21"/>
        <end position="121"/>
    </location>
</feature>
<comment type="caution">
    <text evidence="2">The sequence shown here is derived from an EMBL/GenBank/DDBJ whole genome shotgun (WGS) entry which is preliminary data.</text>
</comment>
<dbReference type="Pfam" id="PF08867">
    <property type="entry name" value="FRG"/>
    <property type="match status" value="1"/>
</dbReference>
<dbReference type="STRING" id="2052828.ATO67_03895"/>
<reference evidence="2 3" key="1">
    <citation type="submission" date="2015-11" db="EMBL/GenBank/DDBJ databases">
        <title>Draft genome sequence of Agrobacterium sp. R89-1.</title>
        <authorList>
            <person name="Zahradnik J."/>
            <person name="Kyslikova E."/>
            <person name="Palyzova A."/>
            <person name="Kyslik P."/>
        </authorList>
    </citation>
    <scope>NUCLEOTIDE SEQUENCE [LARGE SCALE GENOMIC DNA]</scope>
    <source>
        <strain evidence="2 3">R89-1</strain>
    </source>
</reference>
<dbReference type="InterPro" id="IPR014966">
    <property type="entry name" value="FRG-dom"/>
</dbReference>
<dbReference type="RefSeq" id="WP_067644653.1">
    <property type="nucleotide sequence ID" value="NZ_KQ961024.1"/>
</dbReference>
<dbReference type="EMBL" id="LNUW01000028">
    <property type="protein sequence ID" value="KXG85788.1"/>
    <property type="molecule type" value="Genomic_DNA"/>
</dbReference>
<dbReference type="SMART" id="SM00901">
    <property type="entry name" value="FRG"/>
    <property type="match status" value="1"/>
</dbReference>
<sequence>MISRFNEYIQYIESFRSKAPPGVELWYRGHSSTSYKLEPYIHRNRVAEHRTEIEGMEKSVYDEFLRRSPLFDTYKRDQWDLLFLMQHYRAPTRLLDWTASPLVALFFALMSGNDANNAIVWCLNPSAWNGIVLDDIKEPPRIFATDESIIKQYHPTFNEKSSRSEPLAIQGIMNNPRINAQKGRFVIFGSEPKDQKTYAQQYKVKNDVLRQAVIDKNAKSKILSDLESYGITYSTIFPDLEGLAIEIRRRHGRSNV</sequence>
<protein>
    <recommendedName>
        <fullName evidence="1">FRG domain-containing protein</fullName>
    </recommendedName>
</protein>
<evidence type="ECO:0000259" key="1">
    <source>
        <dbReference type="SMART" id="SM00901"/>
    </source>
</evidence>
<evidence type="ECO:0000313" key="2">
    <source>
        <dbReference type="EMBL" id="KXG85788.1"/>
    </source>
</evidence>
<organism evidence="2 3">
    <name type="scientific">Agrobacterium bohemicum</name>
    <dbReference type="NCBI Taxonomy" id="2052828"/>
    <lineage>
        <taxon>Bacteria</taxon>
        <taxon>Pseudomonadati</taxon>
        <taxon>Pseudomonadota</taxon>
        <taxon>Alphaproteobacteria</taxon>
        <taxon>Hyphomicrobiales</taxon>
        <taxon>Rhizobiaceae</taxon>
        <taxon>Rhizobium/Agrobacterium group</taxon>
        <taxon>Agrobacterium</taxon>
    </lineage>
</organism>
<proteinExistence type="predicted"/>
<name>A0A135P315_9HYPH</name>
<evidence type="ECO:0000313" key="3">
    <source>
        <dbReference type="Proteomes" id="UP000070498"/>
    </source>
</evidence>
<dbReference type="Proteomes" id="UP000070498">
    <property type="component" value="Unassembled WGS sequence"/>
</dbReference>
<dbReference type="AlphaFoldDB" id="A0A135P315"/>
<gene>
    <name evidence="2" type="ORF">ATO67_03895</name>
</gene>